<evidence type="ECO:0000259" key="5">
    <source>
        <dbReference type="PROSITE" id="PS50887"/>
    </source>
</evidence>
<dbReference type="PANTHER" id="PTHR46663:SF2">
    <property type="entry name" value="GGDEF DOMAIN-CONTAINING PROTEIN"/>
    <property type="match status" value="1"/>
</dbReference>
<dbReference type="AlphaFoldDB" id="A0A073KKF5"/>
<dbReference type="Proteomes" id="UP001152518">
    <property type="component" value="Unassembled WGS sequence"/>
</dbReference>
<feature type="transmembrane region" description="Helical" evidence="3">
    <location>
        <begin position="217"/>
        <end position="237"/>
    </location>
</feature>
<dbReference type="GO" id="GO:0003824">
    <property type="term" value="F:catalytic activity"/>
    <property type="evidence" value="ECO:0007669"/>
    <property type="project" value="UniProtKB-ARBA"/>
</dbReference>
<dbReference type="Gene3D" id="3.30.70.270">
    <property type="match status" value="1"/>
</dbReference>
<dbReference type="NCBIfam" id="TIGR00254">
    <property type="entry name" value="GGDEF"/>
    <property type="match status" value="1"/>
</dbReference>
<proteinExistence type="predicted"/>
<keyword evidence="3" id="KW-0472">Membrane</keyword>
<dbReference type="Gene3D" id="2.60.40.2380">
    <property type="match status" value="1"/>
</dbReference>
<gene>
    <name evidence="6" type="ORF">E2650_16040</name>
</gene>
<dbReference type="InterPro" id="IPR011622">
    <property type="entry name" value="7TMR_DISM_rcpt_extracell_dom2"/>
</dbReference>
<dbReference type="OrthoDB" id="5289013at2"/>
<keyword evidence="2" id="KW-0175">Coiled coil</keyword>
<feature type="signal peptide" evidence="4">
    <location>
        <begin position="1"/>
        <end position="22"/>
    </location>
</feature>
<feature type="transmembrane region" description="Helical" evidence="3">
    <location>
        <begin position="367"/>
        <end position="386"/>
    </location>
</feature>
<dbReference type="Pfam" id="PF07695">
    <property type="entry name" value="7TMR-DISM_7TM"/>
    <property type="match status" value="1"/>
</dbReference>
<keyword evidence="4" id="KW-0732">Signal</keyword>
<feature type="transmembrane region" description="Helical" evidence="3">
    <location>
        <begin position="186"/>
        <end position="205"/>
    </location>
</feature>
<protein>
    <submittedName>
        <fullName evidence="6">Diguanylate cyclase</fullName>
    </submittedName>
</protein>
<feature type="transmembrane region" description="Helical" evidence="3">
    <location>
        <begin position="275"/>
        <end position="297"/>
    </location>
</feature>
<dbReference type="CDD" id="cd01949">
    <property type="entry name" value="GGDEF"/>
    <property type="match status" value="1"/>
</dbReference>
<reference evidence="6" key="2">
    <citation type="submission" date="2019-04" db="EMBL/GenBank/DDBJ databases">
        <authorList>
            <person name="Zou H."/>
        </authorList>
    </citation>
    <scope>NUCLEOTIDE SEQUENCE</scope>
    <source>
        <strain evidence="6">2015oxa</strain>
    </source>
</reference>
<dbReference type="InterPro" id="IPR043128">
    <property type="entry name" value="Rev_trsase/Diguanyl_cyclase"/>
</dbReference>
<feature type="coiled-coil region" evidence="2">
    <location>
        <begin position="393"/>
        <end position="442"/>
    </location>
</feature>
<dbReference type="SMART" id="SM00267">
    <property type="entry name" value="GGDEF"/>
    <property type="match status" value="1"/>
</dbReference>
<sequence length="625" mass="70409">MAKLSCLLVLLISMLISSGSFASIININEHTPTPLSLTPWLMVTHPHSESQLADIEALPKAQWHKFTSKDIQRLSLHNFWLSVNLSSNNESLSRILALDNPLLDKVTIYHLVDNQLVNTTYMGDTLPYKQRPLLSNIFLYPFKINTNEQHTFYIHIETEGNAAVPLNLWSANDLAQIAESTAVEHGFQLGVLAAIGIFSLFIALASGSFSYSYYSGYVLSMTLLVATINGFAFRFLWPNWPTLQQLMVPVLLPLVMAFALMFTEKILQLKYYNRRMLLMCRYSAVYILLICLLVPFLRYGTVLYIEIISVVVLSIIMMILAIIQAARGQKLAKLYTVGWVSMLTGACLSSLLYLGVIELNIKPQTPVMLGLTFEIIFMSLVLAIRYNDERKAKQRIQQEALKQAQKIRSAREDALKVEAETNERLEQMVQERTLELEITLRELHEVNQKLTEQSTIDSLTGAKNRSAFDKRLLAESRISRRQETPIALLMIDIDRFKSINDQFGHLAGDQALKLITKTLQQHLKRPTDLVSRFGGEEFAIILPNTNADGALQVAENIRDAVTSIGLEWEGKPIPLTVSIGVSADVILNEQHSTELLEQADKALYQAKNSGRNQVKLYAPAQTEPN</sequence>
<reference evidence="6" key="1">
    <citation type="journal article" date="2019" name="Int J Environ Res Public Health">
        <title>Characterization of Chromosome-Mediated BlaOXA-894 in Shewanella xiamenensis Isolated from Pig Wastewater.</title>
        <authorList>
            <person name="Zou H."/>
            <person name="Zhou Z."/>
            <person name="Xia H."/>
            <person name="Zhao Q."/>
            <person name="Li X."/>
        </authorList>
    </citation>
    <scope>NUCLEOTIDE SEQUENCE</scope>
    <source>
        <strain evidence="6">2015oxa</strain>
    </source>
</reference>
<organism evidence="6">
    <name type="scientific">Shewanella xiamenensis</name>
    <dbReference type="NCBI Taxonomy" id="332186"/>
    <lineage>
        <taxon>Bacteria</taxon>
        <taxon>Pseudomonadati</taxon>
        <taxon>Pseudomonadota</taxon>
        <taxon>Gammaproteobacteria</taxon>
        <taxon>Alteromonadales</taxon>
        <taxon>Shewanellaceae</taxon>
        <taxon>Shewanella</taxon>
    </lineage>
</organism>
<feature type="transmembrane region" description="Helical" evidence="3">
    <location>
        <begin position="335"/>
        <end position="355"/>
    </location>
</feature>
<keyword evidence="3" id="KW-0812">Transmembrane</keyword>
<dbReference type="InterPro" id="IPR052163">
    <property type="entry name" value="DGC-Regulatory_Protein"/>
</dbReference>
<comment type="caution">
    <text evidence="6">The sequence shown here is derived from an EMBL/GenBank/DDBJ whole genome shotgun (WGS) entry which is preliminary data.</text>
</comment>
<dbReference type="Pfam" id="PF00990">
    <property type="entry name" value="GGDEF"/>
    <property type="match status" value="1"/>
</dbReference>
<dbReference type="RefSeq" id="WP_037422639.1">
    <property type="nucleotide sequence ID" value="NZ_BMOP01000018.1"/>
</dbReference>
<feature type="transmembrane region" description="Helical" evidence="3">
    <location>
        <begin position="303"/>
        <end position="323"/>
    </location>
</feature>
<dbReference type="Pfam" id="PF07696">
    <property type="entry name" value="7TMR-DISMED2"/>
    <property type="match status" value="1"/>
</dbReference>
<evidence type="ECO:0000256" key="1">
    <source>
        <dbReference type="ARBA" id="ARBA00001946"/>
    </source>
</evidence>
<dbReference type="EMBL" id="SUNE01000013">
    <property type="protein sequence ID" value="MDG5901372.1"/>
    <property type="molecule type" value="Genomic_DNA"/>
</dbReference>
<evidence type="ECO:0000313" key="6">
    <source>
        <dbReference type="EMBL" id="MDG5901372.1"/>
    </source>
</evidence>
<comment type="cofactor">
    <cofactor evidence="1">
        <name>Mg(2+)</name>
        <dbReference type="ChEBI" id="CHEBI:18420"/>
    </cofactor>
</comment>
<dbReference type="InterPro" id="IPR029787">
    <property type="entry name" value="Nucleotide_cyclase"/>
</dbReference>
<evidence type="ECO:0000256" key="2">
    <source>
        <dbReference type="SAM" id="Coils"/>
    </source>
</evidence>
<evidence type="ECO:0000256" key="4">
    <source>
        <dbReference type="SAM" id="SignalP"/>
    </source>
</evidence>
<dbReference type="InterPro" id="IPR011623">
    <property type="entry name" value="7TMR_DISM_rcpt_extracell_dom1"/>
</dbReference>
<dbReference type="FunFam" id="3.30.70.270:FF:000001">
    <property type="entry name" value="Diguanylate cyclase domain protein"/>
    <property type="match status" value="1"/>
</dbReference>
<feature type="chain" id="PRO_5001691230" evidence="4">
    <location>
        <begin position="23"/>
        <end position="625"/>
    </location>
</feature>
<keyword evidence="3" id="KW-1133">Transmembrane helix</keyword>
<evidence type="ECO:0000256" key="3">
    <source>
        <dbReference type="SAM" id="Phobius"/>
    </source>
</evidence>
<dbReference type="PANTHER" id="PTHR46663">
    <property type="entry name" value="DIGUANYLATE CYCLASE DGCT-RELATED"/>
    <property type="match status" value="1"/>
</dbReference>
<name>A0A073KKF5_9GAMM</name>
<dbReference type="SUPFAM" id="SSF55073">
    <property type="entry name" value="Nucleotide cyclase"/>
    <property type="match status" value="1"/>
</dbReference>
<accession>A0A073KKF5</accession>
<feature type="transmembrane region" description="Helical" evidence="3">
    <location>
        <begin position="243"/>
        <end position="263"/>
    </location>
</feature>
<dbReference type="PROSITE" id="PS50887">
    <property type="entry name" value="GGDEF"/>
    <property type="match status" value="1"/>
</dbReference>
<dbReference type="InterPro" id="IPR000160">
    <property type="entry name" value="GGDEF_dom"/>
</dbReference>
<feature type="domain" description="GGDEF" evidence="5">
    <location>
        <begin position="484"/>
        <end position="619"/>
    </location>
</feature>